<sequence length="756" mass="86430">MKPFQRYSIAKNKLFVQFFLFFTLMFLAVLMLFGSFSYLYSKQIIDKKNERLYRSMITNAKEAIESRLRSLNDTSVFLLSDRRVQKLILEKDLDNSSLDIFEIVNDLKGISYTNPSIEHVSLYLGNADRVLKISGMEASADYLKSLYQQNYAGFEDILSNVPLWNHFYYLEPEQVVVNNRHTKAMTFIKTLTTDTSVIQAGVLFIINNSWLDEILPATDLNKHTYAFIRDSANHTIIAGSSALPAKEDTDPRNSFVFSEKIKDAPWEMTMVFPKSSIFFLKEYTRSFVIVMLLFIFAGLLLAFGLSFSNYRPVNRILRFIERNPDEKATELHLTDEYTRIRRYLENERERTAKLSGKLALHRGMYRDSSLSRLLTGMPIGRQDFKFMTEEHSFPEHHAGFLVIAYQIRQEPAEESVLTAEFAETFPSAGTSGSSNDQVGWALTEYAQSHAIHTYQLAGDTGKQLVLLCLSKEEQRAQLISDLQAIQRGFVEEKGIGLYVGVGTLVSTMDHIYLSCRQSVHALSFAAASGIHQVIEYETLSGLPPLHPEFMTYPHEFEAKLLNGFKMRDAAGITEMITTLVQERLQDVQDKALSLFALQCLYYELCAAMLRGVAALDPGYAKLDISYIEQHYSLMELHLYAAKALEKIGHSPNSEEGDAIEHQVYQFIEANYCKPKLTLNYIAEELNTSPYVISKSMRIDIQDYVNRKRIDYALHLLKEGSYSVGQISTMSGFTNENVFIRVFKRYEGITPGQYRKK</sequence>
<dbReference type="PROSITE" id="PS01124">
    <property type="entry name" value="HTH_ARAC_FAMILY_2"/>
    <property type="match status" value="1"/>
</dbReference>
<keyword evidence="2" id="KW-0238">DNA-binding</keyword>
<feature type="transmembrane region" description="Helical" evidence="4">
    <location>
        <begin position="287"/>
        <end position="307"/>
    </location>
</feature>
<dbReference type="InterPro" id="IPR009057">
    <property type="entry name" value="Homeodomain-like_sf"/>
</dbReference>
<reference evidence="6 7" key="1">
    <citation type="submission" date="2021-03" db="EMBL/GenBank/DDBJ databases">
        <title>Genomic Encyclopedia of Type Strains, Phase IV (KMG-IV): sequencing the most valuable type-strain genomes for metagenomic binning, comparative biology and taxonomic classification.</title>
        <authorList>
            <person name="Goeker M."/>
        </authorList>
    </citation>
    <scope>NUCLEOTIDE SEQUENCE [LARGE SCALE GENOMIC DNA]</scope>
    <source>
        <strain evidence="6 7">DSM 26048</strain>
    </source>
</reference>
<feature type="transmembrane region" description="Helical" evidence="4">
    <location>
        <begin position="15"/>
        <end position="41"/>
    </location>
</feature>
<proteinExistence type="predicted"/>
<dbReference type="EMBL" id="JAGGLB010000001">
    <property type="protein sequence ID" value="MBP1988569.1"/>
    <property type="molecule type" value="Genomic_DNA"/>
</dbReference>
<dbReference type="Pfam" id="PF12833">
    <property type="entry name" value="HTH_18"/>
    <property type="match status" value="1"/>
</dbReference>
<feature type="domain" description="HTH araC/xylS-type" evidence="5">
    <location>
        <begin position="661"/>
        <end position="756"/>
    </location>
</feature>
<evidence type="ECO:0000313" key="7">
    <source>
        <dbReference type="Proteomes" id="UP001519287"/>
    </source>
</evidence>
<dbReference type="InterPro" id="IPR018062">
    <property type="entry name" value="HTH_AraC-typ_CS"/>
</dbReference>
<dbReference type="PROSITE" id="PS00041">
    <property type="entry name" value="HTH_ARAC_FAMILY_1"/>
    <property type="match status" value="1"/>
</dbReference>
<dbReference type="SUPFAM" id="SSF46689">
    <property type="entry name" value="Homeodomain-like"/>
    <property type="match status" value="1"/>
</dbReference>
<dbReference type="InterPro" id="IPR018060">
    <property type="entry name" value="HTH_AraC"/>
</dbReference>
<protein>
    <submittedName>
        <fullName evidence="6">AraC-like DNA-binding protein</fullName>
    </submittedName>
</protein>
<dbReference type="Proteomes" id="UP001519287">
    <property type="component" value="Unassembled WGS sequence"/>
</dbReference>
<evidence type="ECO:0000256" key="3">
    <source>
        <dbReference type="ARBA" id="ARBA00023163"/>
    </source>
</evidence>
<dbReference type="PANTHER" id="PTHR43280:SF2">
    <property type="entry name" value="HTH-TYPE TRANSCRIPTIONAL REGULATOR EXSA"/>
    <property type="match status" value="1"/>
</dbReference>
<evidence type="ECO:0000256" key="4">
    <source>
        <dbReference type="SAM" id="Phobius"/>
    </source>
</evidence>
<dbReference type="RefSeq" id="WP_209968643.1">
    <property type="nucleotide sequence ID" value="NZ_JAGGLB010000001.1"/>
</dbReference>
<keyword evidence="4" id="KW-0812">Transmembrane</keyword>
<evidence type="ECO:0000259" key="5">
    <source>
        <dbReference type="PROSITE" id="PS01124"/>
    </source>
</evidence>
<evidence type="ECO:0000256" key="2">
    <source>
        <dbReference type="ARBA" id="ARBA00023125"/>
    </source>
</evidence>
<comment type="caution">
    <text evidence="6">The sequence shown here is derived from an EMBL/GenBank/DDBJ whole genome shotgun (WGS) entry which is preliminary data.</text>
</comment>
<keyword evidence="1" id="KW-0805">Transcription regulation</keyword>
<evidence type="ECO:0000256" key="1">
    <source>
        <dbReference type="ARBA" id="ARBA00023015"/>
    </source>
</evidence>
<name>A0ABS4ILY0_9BACL</name>
<dbReference type="Gene3D" id="1.10.10.60">
    <property type="entry name" value="Homeodomain-like"/>
    <property type="match status" value="2"/>
</dbReference>
<keyword evidence="4" id="KW-0472">Membrane</keyword>
<dbReference type="PANTHER" id="PTHR43280">
    <property type="entry name" value="ARAC-FAMILY TRANSCRIPTIONAL REGULATOR"/>
    <property type="match status" value="1"/>
</dbReference>
<gene>
    <name evidence="6" type="ORF">J2Z66_000164</name>
</gene>
<keyword evidence="4" id="KW-1133">Transmembrane helix</keyword>
<keyword evidence="3" id="KW-0804">Transcription</keyword>
<dbReference type="SMART" id="SM00342">
    <property type="entry name" value="HTH_ARAC"/>
    <property type="match status" value="1"/>
</dbReference>
<organism evidence="6 7">
    <name type="scientific">Paenibacillus eucommiae</name>
    <dbReference type="NCBI Taxonomy" id="1355755"/>
    <lineage>
        <taxon>Bacteria</taxon>
        <taxon>Bacillati</taxon>
        <taxon>Bacillota</taxon>
        <taxon>Bacilli</taxon>
        <taxon>Bacillales</taxon>
        <taxon>Paenibacillaceae</taxon>
        <taxon>Paenibacillus</taxon>
    </lineage>
</organism>
<keyword evidence="7" id="KW-1185">Reference proteome</keyword>
<accession>A0ABS4ILY0</accession>
<evidence type="ECO:0000313" key="6">
    <source>
        <dbReference type="EMBL" id="MBP1988569.1"/>
    </source>
</evidence>